<keyword evidence="2" id="KW-0732">Signal</keyword>
<evidence type="ECO:0000313" key="4">
    <source>
        <dbReference type="Proteomes" id="UP001175271"/>
    </source>
</evidence>
<feature type="signal peptide" evidence="2">
    <location>
        <begin position="1"/>
        <end position="18"/>
    </location>
</feature>
<feature type="coiled-coil region" evidence="1">
    <location>
        <begin position="182"/>
        <end position="230"/>
    </location>
</feature>
<dbReference type="AlphaFoldDB" id="A0AA39I6Y4"/>
<feature type="chain" id="PRO_5041401333" evidence="2">
    <location>
        <begin position="19"/>
        <end position="272"/>
    </location>
</feature>
<comment type="caution">
    <text evidence="3">The sequence shown here is derived from an EMBL/GenBank/DDBJ whole genome shotgun (WGS) entry which is preliminary data.</text>
</comment>
<proteinExistence type="predicted"/>
<organism evidence="3 4">
    <name type="scientific">Steinernema hermaphroditum</name>
    <dbReference type="NCBI Taxonomy" id="289476"/>
    <lineage>
        <taxon>Eukaryota</taxon>
        <taxon>Metazoa</taxon>
        <taxon>Ecdysozoa</taxon>
        <taxon>Nematoda</taxon>
        <taxon>Chromadorea</taxon>
        <taxon>Rhabditida</taxon>
        <taxon>Tylenchina</taxon>
        <taxon>Panagrolaimomorpha</taxon>
        <taxon>Strongyloidoidea</taxon>
        <taxon>Steinernematidae</taxon>
        <taxon>Steinernema</taxon>
    </lineage>
</organism>
<sequence length="272" mass="31588">MRPSILIAFLCLLPMASAFCRRWSSEGRYCLEDRDLFNKTVVRVRRGVFGNMEYVWPDDEMMSLLASVGETFESVREIHFENNCNWVFGWRVGRRFAVPSLRLVAFDFQCASWSDATHHCVDVPAAWSRPQVRYSNVFVCDDKEEDGEEDGEACDGMGTVVEYQKDINRMLNNTLARALHLQQATERRNRELNRTLTEMEQSLHNCNALFGHLSRQAESLEQRLASCSEERSADRVLLRHYGFVLSRLRHELTYIFSFGMRDVNPLDPLDDL</sequence>
<evidence type="ECO:0000256" key="1">
    <source>
        <dbReference type="SAM" id="Coils"/>
    </source>
</evidence>
<keyword evidence="1" id="KW-0175">Coiled coil</keyword>
<name>A0AA39I6Y4_9BILA</name>
<reference evidence="3" key="1">
    <citation type="submission" date="2023-06" db="EMBL/GenBank/DDBJ databases">
        <title>Genomic analysis of the entomopathogenic nematode Steinernema hermaphroditum.</title>
        <authorList>
            <person name="Schwarz E.M."/>
            <person name="Heppert J.K."/>
            <person name="Baniya A."/>
            <person name="Schwartz H.T."/>
            <person name="Tan C.-H."/>
            <person name="Antoshechkin I."/>
            <person name="Sternberg P.W."/>
            <person name="Goodrich-Blair H."/>
            <person name="Dillman A.R."/>
        </authorList>
    </citation>
    <scope>NUCLEOTIDE SEQUENCE</scope>
    <source>
        <strain evidence="3">PS9179</strain>
        <tissue evidence="3">Whole animal</tissue>
    </source>
</reference>
<accession>A0AA39I6Y4</accession>
<evidence type="ECO:0000256" key="2">
    <source>
        <dbReference type="SAM" id="SignalP"/>
    </source>
</evidence>
<protein>
    <submittedName>
        <fullName evidence="3">Uncharacterized protein</fullName>
    </submittedName>
</protein>
<dbReference type="Proteomes" id="UP001175271">
    <property type="component" value="Unassembled WGS sequence"/>
</dbReference>
<dbReference type="EMBL" id="JAUCMV010000002">
    <property type="protein sequence ID" value="KAK0417459.1"/>
    <property type="molecule type" value="Genomic_DNA"/>
</dbReference>
<keyword evidence="4" id="KW-1185">Reference proteome</keyword>
<evidence type="ECO:0000313" key="3">
    <source>
        <dbReference type="EMBL" id="KAK0417459.1"/>
    </source>
</evidence>
<gene>
    <name evidence="3" type="ORF">QR680_013021</name>
</gene>